<proteinExistence type="predicted"/>
<gene>
    <name evidence="1" type="ORF">Cfor_11310</name>
</gene>
<dbReference type="SUPFAM" id="SSF56219">
    <property type="entry name" value="DNase I-like"/>
    <property type="match status" value="1"/>
</dbReference>
<organism evidence="1 2">
    <name type="scientific">Coptotermes formosanus</name>
    <name type="common">Formosan subterranean termite</name>
    <dbReference type="NCBI Taxonomy" id="36987"/>
    <lineage>
        <taxon>Eukaryota</taxon>
        <taxon>Metazoa</taxon>
        <taxon>Ecdysozoa</taxon>
        <taxon>Arthropoda</taxon>
        <taxon>Hexapoda</taxon>
        <taxon>Insecta</taxon>
        <taxon>Pterygota</taxon>
        <taxon>Neoptera</taxon>
        <taxon>Polyneoptera</taxon>
        <taxon>Dictyoptera</taxon>
        <taxon>Blattodea</taxon>
        <taxon>Blattoidea</taxon>
        <taxon>Termitoidae</taxon>
        <taxon>Rhinotermitidae</taxon>
        <taxon>Coptotermes</taxon>
    </lineage>
</organism>
<evidence type="ECO:0000313" key="1">
    <source>
        <dbReference type="EMBL" id="GFG28294.1"/>
    </source>
</evidence>
<accession>A0A6L2P7Z5</accession>
<comment type="caution">
    <text evidence="1">The sequence shown here is derived from an EMBL/GenBank/DDBJ whole genome shotgun (WGS) entry which is preliminary data.</text>
</comment>
<dbReference type="Gene3D" id="3.40.50.1110">
    <property type="entry name" value="SGNH hydrolase"/>
    <property type="match status" value="1"/>
</dbReference>
<evidence type="ECO:0000313" key="2">
    <source>
        <dbReference type="Proteomes" id="UP000502823"/>
    </source>
</evidence>
<dbReference type="InterPro" id="IPR036514">
    <property type="entry name" value="SGNH_hydro_sf"/>
</dbReference>
<dbReference type="OrthoDB" id="7490061at2759"/>
<dbReference type="AlphaFoldDB" id="A0A6L2P7Z5"/>
<dbReference type="InParanoid" id="A0A6L2P7Z5"/>
<name>A0A6L2P7Z5_COPFO</name>
<dbReference type="SUPFAM" id="SSF52266">
    <property type="entry name" value="SGNH hydrolase"/>
    <property type="match status" value="1"/>
</dbReference>
<protein>
    <submittedName>
        <fullName evidence="1">Uncharacterized protein</fullName>
    </submittedName>
</protein>
<dbReference type="InterPro" id="IPR036691">
    <property type="entry name" value="Endo/exonu/phosph_ase_sf"/>
</dbReference>
<dbReference type="Proteomes" id="UP000502823">
    <property type="component" value="Unassembled WGS sequence"/>
</dbReference>
<sequence>MLRKEHIHEDSDVASIQQMETELEVNDTWKETAIRGPKRRIEGKMKLINSKEQIVMANRYAALETESNTPGNENRMKVVCVNKSRVRNNRQKGNKMYTDQDCLIIEEPQEELNRKTKVQHNLQNSNLTRQQSNLKEGKETCTILSIINGRISKENASETINQMTLLQKSVKLNNSKKTVTVAHRRHKILIIGDSHVRGLSGKVSNSLEEAFSVTGITKPNADTEAITSLLHLHTDNLTKKDLIIFYGGTKDISRNESRKGLRSLKDFAQRTINTNVILLGAPHRYDLPSFSCVNTEVKLFNNKLQSLMSTFNHVRVFNILTERIHHTNHGLYLNKKGKDWIVSNLVKEINCENAIPVGTANNNMECLTLNRNPDCQKMVDSAESVDFDRKGDFANEVPLVTANNNTECLNLSCIIECQKLGDGTVNVDFLSKINVGCVGKTPKVDDDSQEDVIARKSTRLKKIPSIRNQDFLCQSGKSVSGVSENSDNSGKAPSLISVNGCSENSLLASNINNNSKNKLFHPISGSEPLTVYHQNVRGLRGKANELLSQLYPTFPHVLCLSEHYMNHSELQHTFLDNYNLGVSYCRTSHEKGGVCIFVQDSLRYISIDLAKYCKDKDFEVCATKIYLNTKK</sequence>
<feature type="non-terminal residue" evidence="1">
    <location>
        <position position="631"/>
    </location>
</feature>
<keyword evidence="2" id="KW-1185">Reference proteome</keyword>
<reference evidence="2" key="1">
    <citation type="submission" date="2020-01" db="EMBL/GenBank/DDBJ databases">
        <title>Draft genome sequence of the Termite Coptotermes fromosanus.</title>
        <authorList>
            <person name="Itakura S."/>
            <person name="Yosikawa Y."/>
            <person name="Umezawa K."/>
        </authorList>
    </citation>
    <scope>NUCLEOTIDE SEQUENCE [LARGE SCALE GENOMIC DNA]</scope>
</reference>
<dbReference type="Gene3D" id="3.60.10.10">
    <property type="entry name" value="Endonuclease/exonuclease/phosphatase"/>
    <property type="match status" value="1"/>
</dbReference>
<dbReference type="EMBL" id="BLKM01009832">
    <property type="protein sequence ID" value="GFG28294.1"/>
    <property type="molecule type" value="Genomic_DNA"/>
</dbReference>